<keyword evidence="1" id="KW-1133">Transmembrane helix</keyword>
<proteinExistence type="predicted"/>
<accession>A0A978W399</accession>
<keyword evidence="1" id="KW-0812">Transmembrane</keyword>
<evidence type="ECO:0000313" key="3">
    <source>
        <dbReference type="Proteomes" id="UP000813462"/>
    </source>
</evidence>
<protein>
    <submittedName>
        <fullName evidence="2">Uncharacterized protein</fullName>
    </submittedName>
</protein>
<dbReference type="AlphaFoldDB" id="A0A978W399"/>
<feature type="transmembrane region" description="Helical" evidence="1">
    <location>
        <begin position="49"/>
        <end position="70"/>
    </location>
</feature>
<dbReference type="EMBL" id="JAEACU010000001">
    <property type="protein sequence ID" value="KAH7546433.1"/>
    <property type="molecule type" value="Genomic_DNA"/>
</dbReference>
<sequence length="242" mass="26861">MSSIISSIFQTIGQAIKFVAEVVANDIGNYASGEPTPIGKVMVIFHLRLMITTMILLVIVSLSITCAPIYERQLRKRELRGKGRSFGTKCPTGSYSIWSLRSGTSIACMIVAFSYDWMGYSPNLVFGKQNGERDKLIPLTNLSASKGTKLTHQNTWVTFVLLSPEAFVNNLSSHAKLILPDRSPPLFEISPDHSPLLFGLKPTGFGSQHFRASIPHQLGQRFAKLGLGFVRKRLKFGIYLRL</sequence>
<name>A0A978W399_ZIZJJ</name>
<organism evidence="2 3">
    <name type="scientific">Ziziphus jujuba var. spinosa</name>
    <dbReference type="NCBI Taxonomy" id="714518"/>
    <lineage>
        <taxon>Eukaryota</taxon>
        <taxon>Viridiplantae</taxon>
        <taxon>Streptophyta</taxon>
        <taxon>Embryophyta</taxon>
        <taxon>Tracheophyta</taxon>
        <taxon>Spermatophyta</taxon>
        <taxon>Magnoliopsida</taxon>
        <taxon>eudicotyledons</taxon>
        <taxon>Gunneridae</taxon>
        <taxon>Pentapetalae</taxon>
        <taxon>rosids</taxon>
        <taxon>fabids</taxon>
        <taxon>Rosales</taxon>
        <taxon>Rhamnaceae</taxon>
        <taxon>Paliureae</taxon>
        <taxon>Ziziphus</taxon>
    </lineage>
</organism>
<comment type="caution">
    <text evidence="2">The sequence shown here is derived from an EMBL/GenBank/DDBJ whole genome shotgun (WGS) entry which is preliminary data.</text>
</comment>
<gene>
    <name evidence="2" type="ORF">FEM48_Zijuj01G0200300</name>
</gene>
<evidence type="ECO:0000256" key="1">
    <source>
        <dbReference type="SAM" id="Phobius"/>
    </source>
</evidence>
<reference evidence="2" key="1">
    <citation type="journal article" date="2021" name="Front. Plant Sci.">
        <title>Chromosome-Scale Genome Assembly for Chinese Sour Jujube and Insights Into Its Genome Evolution and Domestication Signature.</title>
        <authorList>
            <person name="Shen L.-Y."/>
            <person name="Luo H."/>
            <person name="Wang X.-L."/>
            <person name="Wang X.-M."/>
            <person name="Qiu X.-J."/>
            <person name="Liu H."/>
            <person name="Zhou S.-S."/>
            <person name="Jia K.-H."/>
            <person name="Nie S."/>
            <person name="Bao Y.-T."/>
            <person name="Zhang R.-G."/>
            <person name="Yun Q.-Z."/>
            <person name="Chai Y.-H."/>
            <person name="Lu J.-Y."/>
            <person name="Li Y."/>
            <person name="Zhao S.-W."/>
            <person name="Mao J.-F."/>
            <person name="Jia S.-G."/>
            <person name="Mao Y.-M."/>
        </authorList>
    </citation>
    <scope>NUCLEOTIDE SEQUENCE</scope>
    <source>
        <strain evidence="2">AT0</strain>
        <tissue evidence="2">Leaf</tissue>
    </source>
</reference>
<dbReference type="Proteomes" id="UP000813462">
    <property type="component" value="Unassembled WGS sequence"/>
</dbReference>
<keyword evidence="1" id="KW-0472">Membrane</keyword>
<evidence type="ECO:0000313" key="2">
    <source>
        <dbReference type="EMBL" id="KAH7546433.1"/>
    </source>
</evidence>